<feature type="domain" description="GHMP kinase C-terminal" evidence="11">
    <location>
        <begin position="236"/>
        <end position="293"/>
    </location>
</feature>
<evidence type="ECO:0000256" key="3">
    <source>
        <dbReference type="ARBA" id="ARBA00017473"/>
    </source>
</evidence>
<gene>
    <name evidence="9" type="primary">ispE</name>
    <name evidence="12" type="ORF">H9874_11525</name>
</gene>
<comment type="pathway">
    <text evidence="9">Isoprenoid biosynthesis; isopentenyl diphosphate biosynthesis via DXP pathway; isopentenyl diphosphate from 1-deoxy-D-xylulose 5-phosphate: step 3/6.</text>
</comment>
<dbReference type="HAMAP" id="MF_00061">
    <property type="entry name" value="IspE"/>
    <property type="match status" value="1"/>
</dbReference>
<dbReference type="InterPro" id="IPR020568">
    <property type="entry name" value="Ribosomal_Su5_D2-typ_SF"/>
</dbReference>
<dbReference type="PANTHER" id="PTHR43527:SF2">
    <property type="entry name" value="4-DIPHOSPHOCYTIDYL-2-C-METHYL-D-ERYTHRITOL KINASE, CHLOROPLASTIC"/>
    <property type="match status" value="1"/>
</dbReference>
<dbReference type="SUPFAM" id="SSF55060">
    <property type="entry name" value="GHMP Kinase, C-terminal domain"/>
    <property type="match status" value="1"/>
</dbReference>
<dbReference type="GO" id="GO:0005524">
    <property type="term" value="F:ATP binding"/>
    <property type="evidence" value="ECO:0007669"/>
    <property type="project" value="UniProtKB-UniRule"/>
</dbReference>
<keyword evidence="9" id="KW-0414">Isoprene biosynthesis</keyword>
<comment type="function">
    <text evidence="9">Catalyzes the phosphorylation of the position 2 hydroxy group of 4-diphosphocytidyl-2C-methyl-D-erythritol.</text>
</comment>
<evidence type="ECO:0000256" key="1">
    <source>
        <dbReference type="ARBA" id="ARBA00009684"/>
    </source>
</evidence>
<name>A0A9D1UA49_9BACT</name>
<evidence type="ECO:0000256" key="6">
    <source>
        <dbReference type="ARBA" id="ARBA00022777"/>
    </source>
</evidence>
<feature type="binding site" evidence="9">
    <location>
        <begin position="102"/>
        <end position="112"/>
    </location>
    <ligand>
        <name>ATP</name>
        <dbReference type="ChEBI" id="CHEBI:30616"/>
    </ligand>
</feature>
<dbReference type="GO" id="GO:0050515">
    <property type="term" value="F:4-(cytidine 5'-diphospho)-2-C-methyl-D-erythritol kinase activity"/>
    <property type="evidence" value="ECO:0007669"/>
    <property type="project" value="UniProtKB-UniRule"/>
</dbReference>
<protein>
    <recommendedName>
        <fullName evidence="3 9">4-diphosphocytidyl-2-C-methyl-D-erythritol kinase</fullName>
        <shortName evidence="9">CMK</shortName>
        <ecNumber evidence="2 9">2.7.1.148</ecNumber>
    </recommendedName>
    <alternativeName>
        <fullName evidence="8 9">4-(cytidine-5'-diphospho)-2-C-methyl-D-erythritol kinase</fullName>
    </alternativeName>
</protein>
<keyword evidence="5 9" id="KW-0547">Nucleotide-binding</keyword>
<dbReference type="InterPro" id="IPR004424">
    <property type="entry name" value="IspE"/>
</dbReference>
<reference evidence="12" key="1">
    <citation type="journal article" date="2021" name="PeerJ">
        <title>Extensive microbial diversity within the chicken gut microbiome revealed by metagenomics and culture.</title>
        <authorList>
            <person name="Gilroy R."/>
            <person name="Ravi A."/>
            <person name="Getino M."/>
            <person name="Pursley I."/>
            <person name="Horton D.L."/>
            <person name="Alikhan N.F."/>
            <person name="Baker D."/>
            <person name="Gharbi K."/>
            <person name="Hall N."/>
            <person name="Watson M."/>
            <person name="Adriaenssens E.M."/>
            <person name="Foster-Nyarko E."/>
            <person name="Jarju S."/>
            <person name="Secka A."/>
            <person name="Antonio M."/>
            <person name="Oren A."/>
            <person name="Chaudhuri R.R."/>
            <person name="La Ragione R."/>
            <person name="Hildebrand F."/>
            <person name="Pallen M.J."/>
        </authorList>
    </citation>
    <scope>NUCLEOTIDE SEQUENCE</scope>
    <source>
        <strain evidence="12">ChiSxjej5B17-1746</strain>
    </source>
</reference>
<comment type="caution">
    <text evidence="12">The sequence shown here is derived from an EMBL/GenBank/DDBJ whole genome shotgun (WGS) entry which is preliminary data.</text>
</comment>
<dbReference type="EMBL" id="DXGI01000431">
    <property type="protein sequence ID" value="HIW79753.1"/>
    <property type="molecule type" value="Genomic_DNA"/>
</dbReference>
<dbReference type="InterPro" id="IPR014721">
    <property type="entry name" value="Ribsml_uS5_D2-typ_fold_subgr"/>
</dbReference>
<evidence type="ECO:0000256" key="9">
    <source>
        <dbReference type="HAMAP-Rule" id="MF_00061"/>
    </source>
</evidence>
<dbReference type="AlphaFoldDB" id="A0A9D1UA49"/>
<reference evidence="12" key="2">
    <citation type="submission" date="2021-04" db="EMBL/GenBank/DDBJ databases">
        <authorList>
            <person name="Gilroy R."/>
        </authorList>
    </citation>
    <scope>NUCLEOTIDE SEQUENCE</scope>
    <source>
        <strain evidence="12">ChiSxjej5B17-1746</strain>
    </source>
</reference>
<dbReference type="Proteomes" id="UP000824264">
    <property type="component" value="Unassembled WGS sequence"/>
</dbReference>
<evidence type="ECO:0000313" key="13">
    <source>
        <dbReference type="Proteomes" id="UP000824264"/>
    </source>
</evidence>
<dbReference type="InterPro" id="IPR013750">
    <property type="entry name" value="GHMP_kinase_C_dom"/>
</dbReference>
<comment type="similarity">
    <text evidence="1 9">Belongs to the GHMP kinase family. IspE subfamily.</text>
</comment>
<dbReference type="PANTHER" id="PTHR43527">
    <property type="entry name" value="4-DIPHOSPHOCYTIDYL-2-C-METHYL-D-ERYTHRITOL KINASE, CHLOROPLASTIC"/>
    <property type="match status" value="1"/>
</dbReference>
<proteinExistence type="inferred from homology"/>
<dbReference type="Gene3D" id="3.30.70.890">
    <property type="entry name" value="GHMP kinase, C-terminal domain"/>
    <property type="match status" value="1"/>
</dbReference>
<organism evidence="12 13">
    <name type="scientific">Candidatus Bilophila faecipullorum</name>
    <dbReference type="NCBI Taxonomy" id="2838482"/>
    <lineage>
        <taxon>Bacteria</taxon>
        <taxon>Pseudomonadati</taxon>
        <taxon>Thermodesulfobacteriota</taxon>
        <taxon>Desulfovibrionia</taxon>
        <taxon>Desulfovibrionales</taxon>
        <taxon>Desulfovibrionaceae</taxon>
        <taxon>Bilophila</taxon>
    </lineage>
</organism>
<dbReference type="EC" id="2.7.1.148" evidence="2 9"/>
<keyword evidence="6 9" id="KW-0418">Kinase</keyword>
<dbReference type="GO" id="GO:0019288">
    <property type="term" value="P:isopentenyl diphosphate biosynthetic process, methylerythritol 4-phosphate pathway"/>
    <property type="evidence" value="ECO:0007669"/>
    <property type="project" value="UniProtKB-UniRule"/>
</dbReference>
<feature type="domain" description="GHMP kinase N-terminal" evidence="10">
    <location>
        <begin position="74"/>
        <end position="150"/>
    </location>
</feature>
<comment type="catalytic activity">
    <reaction evidence="9">
        <text>4-CDP-2-C-methyl-D-erythritol + ATP = 4-CDP-2-C-methyl-D-erythritol 2-phosphate + ADP + H(+)</text>
        <dbReference type="Rhea" id="RHEA:18437"/>
        <dbReference type="ChEBI" id="CHEBI:15378"/>
        <dbReference type="ChEBI" id="CHEBI:30616"/>
        <dbReference type="ChEBI" id="CHEBI:57823"/>
        <dbReference type="ChEBI" id="CHEBI:57919"/>
        <dbReference type="ChEBI" id="CHEBI:456216"/>
        <dbReference type="EC" id="2.7.1.148"/>
    </reaction>
</comment>
<keyword evidence="7 9" id="KW-0067">ATP-binding</keyword>
<sequence length="302" mass="32354">MRERFASGEETSLRVGCKINLTLRITGVRPDGWHELDTVFVPLREPFDTLRLSPGGGAGLTLGCDVPGIDPVDNTLTKAYRLFAEASGFRPAVKAALEKGIPHGAGLGGGSADAAALLGWLNAIAPAPLPVSDLAALAARIGADVPFFLYNVPCRASGIGERLAPCPAWLEESGVGGASLVLLCPAERVSTPWAYGAWDRWAKSRPVPLTEGRNEAINHASQNPSAGRASIRWLENSFEPPVFEAFPRLRRLRERLLREGAFVAVMSGSGSSLFGLFRRAEDARRVAEGFREKDVAVHVHAL</sequence>
<dbReference type="GO" id="GO:0016114">
    <property type="term" value="P:terpenoid biosynthetic process"/>
    <property type="evidence" value="ECO:0007669"/>
    <property type="project" value="UniProtKB-UniRule"/>
</dbReference>
<evidence type="ECO:0000256" key="7">
    <source>
        <dbReference type="ARBA" id="ARBA00022840"/>
    </source>
</evidence>
<accession>A0A9D1UA49</accession>
<evidence type="ECO:0000259" key="11">
    <source>
        <dbReference type="Pfam" id="PF08544"/>
    </source>
</evidence>
<dbReference type="SUPFAM" id="SSF54211">
    <property type="entry name" value="Ribosomal protein S5 domain 2-like"/>
    <property type="match status" value="1"/>
</dbReference>
<evidence type="ECO:0000256" key="4">
    <source>
        <dbReference type="ARBA" id="ARBA00022679"/>
    </source>
</evidence>
<evidence type="ECO:0000259" key="10">
    <source>
        <dbReference type="Pfam" id="PF00288"/>
    </source>
</evidence>
<evidence type="ECO:0000256" key="8">
    <source>
        <dbReference type="ARBA" id="ARBA00032554"/>
    </source>
</evidence>
<keyword evidence="4 9" id="KW-0808">Transferase</keyword>
<evidence type="ECO:0000256" key="2">
    <source>
        <dbReference type="ARBA" id="ARBA00012052"/>
    </source>
</evidence>
<evidence type="ECO:0000256" key="5">
    <source>
        <dbReference type="ARBA" id="ARBA00022741"/>
    </source>
</evidence>
<dbReference type="Pfam" id="PF00288">
    <property type="entry name" value="GHMP_kinases_N"/>
    <property type="match status" value="1"/>
</dbReference>
<evidence type="ECO:0000313" key="12">
    <source>
        <dbReference type="EMBL" id="HIW79753.1"/>
    </source>
</evidence>
<dbReference type="Pfam" id="PF08544">
    <property type="entry name" value="GHMP_kinases_C"/>
    <property type="match status" value="1"/>
</dbReference>
<dbReference type="Gene3D" id="3.30.230.10">
    <property type="match status" value="1"/>
</dbReference>
<feature type="active site" evidence="9">
    <location>
        <position position="144"/>
    </location>
</feature>
<dbReference type="InterPro" id="IPR036554">
    <property type="entry name" value="GHMP_kinase_C_sf"/>
</dbReference>
<dbReference type="NCBIfam" id="TIGR00154">
    <property type="entry name" value="ispE"/>
    <property type="match status" value="1"/>
</dbReference>
<dbReference type="PIRSF" id="PIRSF010376">
    <property type="entry name" value="IspE"/>
    <property type="match status" value="1"/>
</dbReference>
<feature type="active site" evidence="9">
    <location>
        <position position="18"/>
    </location>
</feature>
<dbReference type="InterPro" id="IPR006204">
    <property type="entry name" value="GHMP_kinase_N_dom"/>
</dbReference>